<dbReference type="GO" id="GO:0016853">
    <property type="term" value="F:isomerase activity"/>
    <property type="evidence" value="ECO:0007669"/>
    <property type="project" value="UniProtKB-KW"/>
</dbReference>
<evidence type="ECO:0000313" key="5">
    <source>
        <dbReference type="Proteomes" id="UP000199377"/>
    </source>
</evidence>
<evidence type="ECO:0000256" key="1">
    <source>
        <dbReference type="ARBA" id="ARBA00006723"/>
    </source>
</evidence>
<dbReference type="InterPro" id="IPR014347">
    <property type="entry name" value="Tautomerase/MIF_sf"/>
</dbReference>
<dbReference type="EMBL" id="FOQH01000014">
    <property type="protein sequence ID" value="SFJ11891.1"/>
    <property type="molecule type" value="Genomic_DNA"/>
</dbReference>
<organism evidence="4 5">
    <name type="scientific">Albimonas pacifica</name>
    <dbReference type="NCBI Taxonomy" id="1114924"/>
    <lineage>
        <taxon>Bacteria</taxon>
        <taxon>Pseudomonadati</taxon>
        <taxon>Pseudomonadota</taxon>
        <taxon>Alphaproteobacteria</taxon>
        <taxon>Rhodobacterales</taxon>
        <taxon>Paracoccaceae</taxon>
        <taxon>Albimonas</taxon>
    </lineage>
</organism>
<protein>
    <submittedName>
        <fullName evidence="4">4-oxalocrotonate tautomerase</fullName>
    </submittedName>
</protein>
<dbReference type="SUPFAM" id="SSF55331">
    <property type="entry name" value="Tautomerase/MIF"/>
    <property type="match status" value="1"/>
</dbReference>
<feature type="domain" description="4-oxalocrotonate tautomerase-like" evidence="3">
    <location>
        <begin position="2"/>
        <end position="60"/>
    </location>
</feature>
<dbReference type="PANTHER" id="PTHR35530">
    <property type="entry name" value="TAUTOMERASE-RELATED"/>
    <property type="match status" value="1"/>
</dbReference>
<dbReference type="OrthoDB" id="7867220at2"/>
<dbReference type="AlphaFoldDB" id="A0A1I3NRI4"/>
<name>A0A1I3NRI4_9RHOB</name>
<dbReference type="Gene3D" id="3.30.429.10">
    <property type="entry name" value="Macrophage Migration Inhibitory Factor"/>
    <property type="match status" value="1"/>
</dbReference>
<evidence type="ECO:0000256" key="2">
    <source>
        <dbReference type="ARBA" id="ARBA00023235"/>
    </source>
</evidence>
<evidence type="ECO:0000259" key="3">
    <source>
        <dbReference type="Pfam" id="PF01361"/>
    </source>
</evidence>
<keyword evidence="5" id="KW-1185">Reference proteome</keyword>
<evidence type="ECO:0000313" key="4">
    <source>
        <dbReference type="EMBL" id="SFJ11891.1"/>
    </source>
</evidence>
<reference evidence="4 5" key="1">
    <citation type="submission" date="2016-10" db="EMBL/GenBank/DDBJ databases">
        <authorList>
            <person name="de Groot N.N."/>
        </authorList>
    </citation>
    <scope>NUCLEOTIDE SEQUENCE [LARGE SCALE GENOMIC DNA]</scope>
    <source>
        <strain evidence="4 5">CGMCC 1.11030</strain>
    </source>
</reference>
<dbReference type="RefSeq" id="WP_092865160.1">
    <property type="nucleotide sequence ID" value="NZ_FOQH01000014.1"/>
</dbReference>
<keyword evidence="2" id="KW-0413">Isomerase</keyword>
<sequence length="69" mass="7713">MPFVNIKTPEAALSAEQKAEIGRRVTALMVEYFSEAARPHTMVLIEEVKDGGYYRADETFVIPGPWRAG</sequence>
<dbReference type="Pfam" id="PF01361">
    <property type="entry name" value="Tautomerase"/>
    <property type="match status" value="1"/>
</dbReference>
<dbReference type="InterPro" id="IPR004370">
    <property type="entry name" value="4-OT-like_dom"/>
</dbReference>
<gene>
    <name evidence="4" type="ORF">SAMN05216258_11446</name>
</gene>
<accession>A0A1I3NRI4</accession>
<dbReference type="PANTHER" id="PTHR35530:SF2">
    <property type="entry name" value="BSL4019 PROTEIN"/>
    <property type="match status" value="1"/>
</dbReference>
<comment type="similarity">
    <text evidence="1">Belongs to the 4-oxalocrotonate tautomerase family.</text>
</comment>
<proteinExistence type="inferred from homology"/>
<dbReference type="Proteomes" id="UP000199377">
    <property type="component" value="Unassembled WGS sequence"/>
</dbReference>
<dbReference type="STRING" id="1114924.SAMN05216258_11446"/>